<name>A0ACB6VAM6_9ASCO</name>
<evidence type="ECO:0000313" key="2">
    <source>
        <dbReference type="Proteomes" id="UP000744676"/>
    </source>
</evidence>
<organism evidence="1 2">
    <name type="scientific">Geotrichum galactomycetum</name>
    <dbReference type="NCBI Taxonomy" id="27317"/>
    <lineage>
        <taxon>Eukaryota</taxon>
        <taxon>Fungi</taxon>
        <taxon>Dikarya</taxon>
        <taxon>Ascomycota</taxon>
        <taxon>Saccharomycotina</taxon>
        <taxon>Dipodascomycetes</taxon>
        <taxon>Dipodascales</taxon>
        <taxon>Dipodascaceae</taxon>
        <taxon>Geotrichum</taxon>
    </lineage>
</organism>
<evidence type="ECO:0000313" key="1">
    <source>
        <dbReference type="EMBL" id="KAF5102919.1"/>
    </source>
</evidence>
<reference evidence="1 2" key="1">
    <citation type="journal article" date="2020" name="Front. Microbiol.">
        <title>Phenotypic and Genetic Characterization of the Cheese Ripening Yeast Geotrichum candidum.</title>
        <authorList>
            <person name="Perkins V."/>
            <person name="Vignola S."/>
            <person name="Lessard M.H."/>
            <person name="Plante P.L."/>
            <person name="Corbeil J."/>
            <person name="Dugat-Bony E."/>
            <person name="Frenette M."/>
            <person name="Labrie S."/>
        </authorList>
    </citation>
    <scope>NUCLEOTIDE SEQUENCE [LARGE SCALE GENOMIC DNA]</scope>
    <source>
        <strain evidence="1 2">LMA-1147</strain>
    </source>
</reference>
<keyword evidence="2" id="KW-1185">Reference proteome</keyword>
<proteinExistence type="predicted"/>
<gene>
    <name evidence="1" type="ORF">D0Z00_000177</name>
</gene>
<dbReference type="EMBL" id="QVQA01000002">
    <property type="protein sequence ID" value="KAF5102919.1"/>
    <property type="molecule type" value="Genomic_DNA"/>
</dbReference>
<dbReference type="Proteomes" id="UP000744676">
    <property type="component" value="Unassembled WGS sequence"/>
</dbReference>
<accession>A0ACB6VAM6</accession>
<sequence>MWSVITALFRVLLEVAYYWYKQLEHYLITPAFDPTAPLKQQLLRAIDYEEWCAIAHQIDSALGNDLWRQTPGSTKYDYKLISTRLKQLAAARDEENASGLVSLLRSGLLRNLGSIANSELYNRSYFGTKLLIEEYITEVIGSLEYLADTRTYFASHQAKLDFLHDTRQSFGRSGLVLHGGSMFGMCHVGVVKGLFLQGLLPRIVSGATVGALVAALVCFVGDEELLPVLNDLPHALACVHHGFGEPNDGTSRRKTTTMVERILSAEYSPELLSLVEHVRLLLGDTTFEQAYLKSDRVLNITITPATAKPHSIPTLLNYLTTPNVTVWSAVKASLGTGTLPHSTTDTDEIVLMCKDYRGRLKPYTTEPVTFLPANKAIYGDDRASPYTKQAELFNVNNFTVSLARPYLAPLFAGEQTYRGRGGWLPRLSKVFKLELQHRLRQLAKLGLLPDLVHRVLVDERVQGGEDVTVVPELDSLVKDLLLNEDEEEEDANEEKDNPDEASEYDEDYYEEDVFQKEKEMDTDYYDEYNSGTETPPPPHETLVLTNRRDRRDRHAHHKRNKKVEYYIKIGEHSVWPFVSIIWARCAVEFVLDDLYSKALRQKY</sequence>
<comment type="caution">
    <text evidence="1">The sequence shown here is derived from an EMBL/GenBank/DDBJ whole genome shotgun (WGS) entry which is preliminary data.</text>
</comment>
<protein>
    <submittedName>
        <fullName evidence="1">Uncharacterized protein</fullName>
    </submittedName>
</protein>